<dbReference type="EMBL" id="CP042425">
    <property type="protein sequence ID" value="QEL16547.1"/>
    <property type="molecule type" value="Genomic_DNA"/>
</dbReference>
<dbReference type="KEGG" id="lrs:PX52LOC_03507"/>
<accession>A0A5C1AEC1</accession>
<dbReference type="Gene3D" id="3.40.140.120">
    <property type="match status" value="1"/>
</dbReference>
<feature type="compositionally biased region" description="Polar residues" evidence="1">
    <location>
        <begin position="398"/>
        <end position="427"/>
    </location>
</feature>
<dbReference type="Gene3D" id="1.20.1270.210">
    <property type="match status" value="1"/>
</dbReference>
<dbReference type="AlphaFoldDB" id="A0A5C1AEC1"/>
<organism evidence="2 3">
    <name type="scientific">Limnoglobus roseus</name>
    <dbReference type="NCBI Taxonomy" id="2598579"/>
    <lineage>
        <taxon>Bacteria</taxon>
        <taxon>Pseudomonadati</taxon>
        <taxon>Planctomycetota</taxon>
        <taxon>Planctomycetia</taxon>
        <taxon>Gemmatales</taxon>
        <taxon>Gemmataceae</taxon>
        <taxon>Limnoglobus</taxon>
    </lineage>
</organism>
<dbReference type="Gene3D" id="3.30.1120.70">
    <property type="match status" value="1"/>
</dbReference>
<dbReference type="Proteomes" id="UP000324974">
    <property type="component" value="Chromosome"/>
</dbReference>
<feature type="region of interest" description="Disordered" evidence="1">
    <location>
        <begin position="397"/>
        <end position="427"/>
    </location>
</feature>
<name>A0A5C1AEC1_9BACT</name>
<dbReference type="Pfam" id="PF04860">
    <property type="entry name" value="Phage_portal"/>
    <property type="match status" value="1"/>
</dbReference>
<dbReference type="OrthoDB" id="9765386at2"/>
<proteinExistence type="predicted"/>
<dbReference type="InterPro" id="IPR006427">
    <property type="entry name" value="Portal_HK97"/>
</dbReference>
<gene>
    <name evidence="2" type="ORF">PX52LOC_03507</name>
</gene>
<reference evidence="3" key="1">
    <citation type="submission" date="2019-08" db="EMBL/GenBank/DDBJ databases">
        <title>Limnoglobus roseus gen. nov., sp. nov., a novel freshwater planctomycete with a giant genome from the family Gemmataceae.</title>
        <authorList>
            <person name="Kulichevskaya I.S."/>
            <person name="Naumoff D.G."/>
            <person name="Miroshnikov K."/>
            <person name="Ivanova A."/>
            <person name="Philippov D.A."/>
            <person name="Hakobyan A."/>
            <person name="Rijpstra I.C."/>
            <person name="Sinninghe Damste J.S."/>
            <person name="Liesack W."/>
            <person name="Dedysh S.N."/>
        </authorList>
    </citation>
    <scope>NUCLEOTIDE SEQUENCE [LARGE SCALE GENOMIC DNA]</scope>
    <source>
        <strain evidence="3">PX52</strain>
    </source>
</reference>
<dbReference type="NCBIfam" id="TIGR01537">
    <property type="entry name" value="portal_HK97"/>
    <property type="match status" value="1"/>
</dbReference>
<sequence>MKKPNLIQRVINRLQSPTYQANKTPEGYWGPVSADAVRTREIALTIPAVSAAVGLYKRQIASFPLLTYTATSKDGLEGRTKAEDIPEFRLLNAQPNENTPRQVLMKGLVDDYWWHGEAFLLVRYDGTGKIFDLARLPASSVYLVTINEVTGKKEFRTRTGSYERTYPALNEKIIHIIREPDDYGLRGVDLLTSAGEVLGLHRQIMTSAEAYYRNSVRPSGYISIDGTGRLQDNALELMRSFFKAMFGGSQNVGEIPVLQGAKFNQLTGLTAQDAAILEALAASAASVCMVFELVPSDIGDQSQSKYNSVAADKSDQVTRSFRPVLDNFETAINNALWPNGEYWCEFDTDEILRGDPETFARVVGMGITSGYILRSEMRDWLGLPPEAGLDIPLYPLNQGPQMANQTTNDQGAQQEGNQANDNSTTGV</sequence>
<evidence type="ECO:0000313" key="2">
    <source>
        <dbReference type="EMBL" id="QEL16547.1"/>
    </source>
</evidence>
<dbReference type="InterPro" id="IPR006944">
    <property type="entry name" value="Phage/GTA_portal"/>
</dbReference>
<protein>
    <submittedName>
        <fullName evidence="2">Phage portal protein</fullName>
    </submittedName>
</protein>
<evidence type="ECO:0000256" key="1">
    <source>
        <dbReference type="SAM" id="MobiDB-lite"/>
    </source>
</evidence>
<keyword evidence="3" id="KW-1185">Reference proteome</keyword>
<evidence type="ECO:0000313" key="3">
    <source>
        <dbReference type="Proteomes" id="UP000324974"/>
    </source>
</evidence>